<dbReference type="EMBL" id="CP013015">
    <property type="protein sequence ID" value="AMM41431.1"/>
    <property type="molecule type" value="Genomic_DNA"/>
</dbReference>
<dbReference type="Gene3D" id="3.40.50.2000">
    <property type="entry name" value="Glycogen Phosphorylase B"/>
    <property type="match status" value="2"/>
</dbReference>
<proteinExistence type="predicted"/>
<dbReference type="OrthoDB" id="9807209at2"/>
<dbReference type="GO" id="GO:0016757">
    <property type="term" value="F:glycosyltransferase activity"/>
    <property type="evidence" value="ECO:0007669"/>
    <property type="project" value="TreeGrafter"/>
</dbReference>
<dbReference type="CDD" id="cd03801">
    <property type="entry name" value="GT4_PimA-like"/>
    <property type="match status" value="1"/>
</dbReference>
<keyword evidence="2" id="KW-1185">Reference proteome</keyword>
<dbReference type="Pfam" id="PF13692">
    <property type="entry name" value="Glyco_trans_1_4"/>
    <property type="match status" value="1"/>
</dbReference>
<dbReference type="RefSeq" id="WP_066063721.1">
    <property type="nucleotide sequence ID" value="NZ_CP013015.1"/>
</dbReference>
<sequence>MAEKNKTKRLYENFQFNCNKIFCKIRISNSKKKLHKLVLRIIKEQKIDILYINGFPINLLLADFKGVPKVLDLCDSPTLAYKREFENSAGFLNKQIAFLKYLRAKAIEKYLLQNYDVITFISSIDATFSARLARGYFEIIPNGVDTDYFAPIPSIKEQFPSLIFFGVMDFKPNVDAVLYFYNQIFPKVRKIFPDVHFYVVGKNPKRKIINLNKDRGITVTGTVKDIRPFIIKSSIVVIPMRIGSGMKNKILEAMALEKPIVCTSLAAEALNDKCKSKVFIADTPEEFAKKIIMLLKNEKIRQLYGFQGRKIVKEMYSWERSSKKYDELYKILLFKKYNR</sequence>
<keyword evidence="1" id="KW-0808">Transferase</keyword>
<name>A0A7U4TIH9_DESA2</name>
<dbReference type="PANTHER" id="PTHR12526:SF600">
    <property type="entry name" value="GLYCOSYL TRANSFERASE GROUP 1"/>
    <property type="match status" value="1"/>
</dbReference>
<dbReference type="KEGG" id="daw:HS1_001637"/>
<organism evidence="1 2">
    <name type="scientific">Desulfofervidus auxilii</name>
    <dbReference type="NCBI Taxonomy" id="1621989"/>
    <lineage>
        <taxon>Bacteria</taxon>
        <taxon>Pseudomonadati</taxon>
        <taxon>Thermodesulfobacteriota</taxon>
        <taxon>Candidatus Desulfofervidia</taxon>
        <taxon>Candidatus Desulfofervidales</taxon>
        <taxon>Candidatus Desulfofervidaceae</taxon>
        <taxon>Candidatus Desulfofervidus</taxon>
    </lineage>
</organism>
<dbReference type="SUPFAM" id="SSF53756">
    <property type="entry name" value="UDP-Glycosyltransferase/glycogen phosphorylase"/>
    <property type="match status" value="1"/>
</dbReference>
<reference evidence="1 2" key="1">
    <citation type="submission" date="2015-10" db="EMBL/GenBank/DDBJ databases">
        <title>Candidatus Desulfofervidus auxilii, a hydrogenotrophic sulfate-reducing bacterium involved in the thermophilic anaerobic oxidation of methane.</title>
        <authorList>
            <person name="Krukenberg V."/>
            <person name="Richter M."/>
            <person name="Wegener G."/>
        </authorList>
    </citation>
    <scope>NUCLEOTIDE SEQUENCE [LARGE SCALE GENOMIC DNA]</scope>
    <source>
        <strain evidence="1 2">HS1</strain>
    </source>
</reference>
<protein>
    <submittedName>
        <fullName evidence="1">Glycosyl transferase family 1</fullName>
    </submittedName>
</protein>
<dbReference type="PANTHER" id="PTHR12526">
    <property type="entry name" value="GLYCOSYLTRANSFERASE"/>
    <property type="match status" value="1"/>
</dbReference>
<accession>A0A7U4TIH9</accession>
<evidence type="ECO:0000313" key="2">
    <source>
        <dbReference type="Proteomes" id="UP000070560"/>
    </source>
</evidence>
<gene>
    <name evidence="1" type="ORF">HS1_001637</name>
</gene>
<dbReference type="Proteomes" id="UP000070560">
    <property type="component" value="Chromosome"/>
</dbReference>
<dbReference type="AlphaFoldDB" id="A0A7U4TIH9"/>
<evidence type="ECO:0000313" key="1">
    <source>
        <dbReference type="EMBL" id="AMM41431.1"/>
    </source>
</evidence>